<organism evidence="7 8">
    <name type="scientific">Methanolapillus africanus</name>
    <dbReference type="NCBI Taxonomy" id="3028297"/>
    <lineage>
        <taxon>Archaea</taxon>
        <taxon>Methanobacteriati</taxon>
        <taxon>Methanobacteriota</taxon>
        <taxon>Stenosarchaea group</taxon>
        <taxon>Methanomicrobia</taxon>
        <taxon>Methanosarcinales</taxon>
        <taxon>Methanosarcinaceae</taxon>
        <taxon>Methanolapillus</taxon>
    </lineage>
</organism>
<dbReference type="GO" id="GO:0046872">
    <property type="term" value="F:metal ion binding"/>
    <property type="evidence" value="ECO:0007669"/>
    <property type="project" value="UniProtKB-KW"/>
</dbReference>
<keyword evidence="4" id="KW-0479">Metal-binding</keyword>
<dbReference type="SFLD" id="SFLDS00005">
    <property type="entry name" value="Isoprenoid_Synthase_Type_I"/>
    <property type="match status" value="1"/>
</dbReference>
<dbReference type="RefSeq" id="WP_338100161.1">
    <property type="nucleotide sequence ID" value="NZ_JAWDKD010000021.1"/>
</dbReference>
<evidence type="ECO:0000256" key="4">
    <source>
        <dbReference type="ARBA" id="ARBA00022723"/>
    </source>
</evidence>
<evidence type="ECO:0000256" key="5">
    <source>
        <dbReference type="ARBA" id="ARBA00022842"/>
    </source>
</evidence>
<gene>
    <name evidence="7" type="ORF">MsAg5_16350</name>
</gene>
<dbReference type="Pfam" id="PF00348">
    <property type="entry name" value="polyprenyl_synt"/>
    <property type="match status" value="1"/>
</dbReference>
<dbReference type="AlphaFoldDB" id="A0AAE4MMD6"/>
<keyword evidence="5" id="KW-0460">Magnesium</keyword>
<evidence type="ECO:0000256" key="2">
    <source>
        <dbReference type="ARBA" id="ARBA00006706"/>
    </source>
</evidence>
<evidence type="ECO:0000256" key="1">
    <source>
        <dbReference type="ARBA" id="ARBA00001946"/>
    </source>
</evidence>
<comment type="similarity">
    <text evidence="2 6">Belongs to the FPP/GGPP synthase family.</text>
</comment>
<dbReference type="Proteomes" id="UP001271789">
    <property type="component" value="Unassembled WGS sequence"/>
</dbReference>
<sequence length="294" mass="32344">MRIEDWDEYKHFIGAVTEAASNISSSPALTKITSYIFNAGGKKLRPLTIMLSCGAAGGDYKSATNACLAIEAIHTASLAHDDILDDGKMRRNQQTIHEKYGMAAAILCGDFLIAKSIEWISVYENQVVWDFGHSGALLSEGEIIDASIKRGEMKAEEYLECIYKKTAALFEISAKIGARIAQPNDENQINAFGTFGYEFGMAYQIIDDLLEDFGLYKDKESGILSDSLFSIHLRSMPYAEAAKKTIMEAEAYLGRSKEALSGISASPSKDKLFDLIDYVNGLMDKVRKSPELAV</sequence>
<dbReference type="InterPro" id="IPR000092">
    <property type="entry name" value="Polyprenyl_synt"/>
</dbReference>
<evidence type="ECO:0000256" key="6">
    <source>
        <dbReference type="RuleBase" id="RU004466"/>
    </source>
</evidence>
<comment type="caution">
    <text evidence="7">The sequence shown here is derived from an EMBL/GenBank/DDBJ whole genome shotgun (WGS) entry which is preliminary data.</text>
</comment>
<dbReference type="GO" id="GO:0008299">
    <property type="term" value="P:isoprenoid biosynthetic process"/>
    <property type="evidence" value="ECO:0007669"/>
    <property type="project" value="InterPro"/>
</dbReference>
<evidence type="ECO:0000313" key="7">
    <source>
        <dbReference type="EMBL" id="MDV0447723.1"/>
    </source>
</evidence>
<name>A0AAE4MMD6_9EURY</name>
<protein>
    <recommendedName>
        <fullName evidence="9">Polyprenyl synthetase family protein</fullName>
    </recommendedName>
</protein>
<dbReference type="CDD" id="cd00685">
    <property type="entry name" value="Trans_IPPS_HT"/>
    <property type="match status" value="1"/>
</dbReference>
<dbReference type="Gene3D" id="1.10.600.10">
    <property type="entry name" value="Farnesyl Diphosphate Synthase"/>
    <property type="match status" value="1"/>
</dbReference>
<accession>A0AAE4MMD6</accession>
<evidence type="ECO:0008006" key="9">
    <source>
        <dbReference type="Google" id="ProtNLM"/>
    </source>
</evidence>
<dbReference type="InterPro" id="IPR008949">
    <property type="entry name" value="Isoprenoid_synthase_dom_sf"/>
</dbReference>
<keyword evidence="3 6" id="KW-0808">Transferase</keyword>
<dbReference type="PANTHER" id="PTHR12001">
    <property type="entry name" value="GERANYLGERANYL PYROPHOSPHATE SYNTHASE"/>
    <property type="match status" value="1"/>
</dbReference>
<comment type="cofactor">
    <cofactor evidence="1">
        <name>Mg(2+)</name>
        <dbReference type="ChEBI" id="CHEBI:18420"/>
    </cofactor>
</comment>
<dbReference type="SUPFAM" id="SSF48576">
    <property type="entry name" value="Terpenoid synthases"/>
    <property type="match status" value="1"/>
</dbReference>
<dbReference type="EMBL" id="JAWDKD010000021">
    <property type="protein sequence ID" value="MDV0447723.1"/>
    <property type="molecule type" value="Genomic_DNA"/>
</dbReference>
<keyword evidence="8" id="KW-1185">Reference proteome</keyword>
<proteinExistence type="inferred from homology"/>
<evidence type="ECO:0000313" key="8">
    <source>
        <dbReference type="Proteomes" id="UP001271789"/>
    </source>
</evidence>
<dbReference type="PANTHER" id="PTHR12001:SF85">
    <property type="entry name" value="SHORT CHAIN ISOPRENYL DIPHOSPHATE SYNTHASE"/>
    <property type="match status" value="1"/>
</dbReference>
<evidence type="ECO:0000256" key="3">
    <source>
        <dbReference type="ARBA" id="ARBA00022679"/>
    </source>
</evidence>
<dbReference type="GO" id="GO:0004659">
    <property type="term" value="F:prenyltransferase activity"/>
    <property type="evidence" value="ECO:0007669"/>
    <property type="project" value="InterPro"/>
</dbReference>
<reference evidence="7" key="1">
    <citation type="submission" date="2023-06" db="EMBL/GenBank/DDBJ databases">
        <title>Genome sequence of Methanosarcinaceae archaeon Ag5.</title>
        <authorList>
            <person name="Protasov E."/>
            <person name="Platt K."/>
            <person name="Poehlein A."/>
            <person name="Daniel R."/>
            <person name="Brune A."/>
        </authorList>
    </citation>
    <scope>NUCLEOTIDE SEQUENCE</scope>
    <source>
        <strain evidence="7">Ag5</strain>
    </source>
</reference>